<dbReference type="CDD" id="cd06171">
    <property type="entry name" value="Sigma70_r4"/>
    <property type="match status" value="1"/>
</dbReference>
<evidence type="ECO:0000259" key="6">
    <source>
        <dbReference type="Pfam" id="PF04542"/>
    </source>
</evidence>
<evidence type="ECO:0000256" key="2">
    <source>
        <dbReference type="ARBA" id="ARBA00023015"/>
    </source>
</evidence>
<dbReference type="Pfam" id="PF04542">
    <property type="entry name" value="Sigma70_r2"/>
    <property type="match status" value="1"/>
</dbReference>
<comment type="similarity">
    <text evidence="1">Belongs to the sigma-70 factor family. ECF subfamily.</text>
</comment>
<keyword evidence="5" id="KW-0804">Transcription</keyword>
<evidence type="ECO:0000313" key="8">
    <source>
        <dbReference type="EMBL" id="MDV5825657.1"/>
    </source>
</evidence>
<comment type="caution">
    <text evidence="8">The sequence shown here is derived from an EMBL/GenBank/DDBJ whole genome shotgun (WGS) entry which is preliminary data.</text>
</comment>
<proteinExistence type="inferred from homology"/>
<dbReference type="PANTHER" id="PTHR43133:SF8">
    <property type="entry name" value="RNA POLYMERASE SIGMA FACTOR HI_1459-RELATED"/>
    <property type="match status" value="1"/>
</dbReference>
<dbReference type="Proteomes" id="UP001185984">
    <property type="component" value="Unassembled WGS sequence"/>
</dbReference>
<keyword evidence="3" id="KW-0731">Sigma factor</keyword>
<dbReference type="Gene3D" id="1.10.1740.10">
    <property type="match status" value="1"/>
</dbReference>
<gene>
    <name evidence="8" type="ORF">O0R41_18800</name>
</gene>
<accession>A0ABU4A1Q2</accession>
<evidence type="ECO:0000259" key="7">
    <source>
        <dbReference type="Pfam" id="PF08281"/>
    </source>
</evidence>
<dbReference type="InterPro" id="IPR013325">
    <property type="entry name" value="RNA_pol_sigma_r2"/>
</dbReference>
<dbReference type="NCBIfam" id="TIGR02937">
    <property type="entry name" value="sigma70-ECF"/>
    <property type="match status" value="1"/>
</dbReference>
<dbReference type="PANTHER" id="PTHR43133">
    <property type="entry name" value="RNA POLYMERASE ECF-TYPE SIGMA FACTO"/>
    <property type="match status" value="1"/>
</dbReference>
<feature type="domain" description="RNA polymerase sigma-70 region 2" evidence="6">
    <location>
        <begin position="35"/>
        <end position="101"/>
    </location>
</feature>
<name>A0ABU4A1Q2_9SPHN</name>
<dbReference type="InterPro" id="IPR013249">
    <property type="entry name" value="RNA_pol_sigma70_r4_t2"/>
</dbReference>
<evidence type="ECO:0000256" key="5">
    <source>
        <dbReference type="ARBA" id="ARBA00023163"/>
    </source>
</evidence>
<evidence type="ECO:0000256" key="4">
    <source>
        <dbReference type="ARBA" id="ARBA00023125"/>
    </source>
</evidence>
<sequence>MTASSADAADADANADDGALARRARAGDQSAYRALMQRHRDAVWRLARGHVGDSDEALDIVQESFVAAFAALDRYDAARPFRIWIAWIALNKCRDWARRRAVRRFFAFARPMEDARAIADPAATPEQALQSSAELVRINAAIASLPASLRPVLLLRAIEQMSQADTARVLGISEKAVETRLYRARSRLAEILRD</sequence>
<organism evidence="8 9">
    <name type="scientific">Sphingobium naphthae</name>
    <dbReference type="NCBI Taxonomy" id="1886786"/>
    <lineage>
        <taxon>Bacteria</taxon>
        <taxon>Pseudomonadati</taxon>
        <taxon>Pseudomonadota</taxon>
        <taxon>Alphaproteobacteria</taxon>
        <taxon>Sphingomonadales</taxon>
        <taxon>Sphingomonadaceae</taxon>
        <taxon>Sphingobium</taxon>
    </lineage>
</organism>
<dbReference type="Gene3D" id="1.10.10.10">
    <property type="entry name" value="Winged helix-like DNA-binding domain superfamily/Winged helix DNA-binding domain"/>
    <property type="match status" value="1"/>
</dbReference>
<evidence type="ECO:0000256" key="1">
    <source>
        <dbReference type="ARBA" id="ARBA00010641"/>
    </source>
</evidence>
<dbReference type="InterPro" id="IPR036388">
    <property type="entry name" value="WH-like_DNA-bd_sf"/>
</dbReference>
<dbReference type="SUPFAM" id="SSF88659">
    <property type="entry name" value="Sigma3 and sigma4 domains of RNA polymerase sigma factors"/>
    <property type="match status" value="1"/>
</dbReference>
<dbReference type="Pfam" id="PF08281">
    <property type="entry name" value="Sigma70_r4_2"/>
    <property type="match status" value="1"/>
</dbReference>
<keyword evidence="9" id="KW-1185">Reference proteome</keyword>
<keyword evidence="2" id="KW-0805">Transcription regulation</keyword>
<feature type="domain" description="RNA polymerase sigma factor 70 region 4 type 2" evidence="7">
    <location>
        <begin position="137"/>
        <end position="188"/>
    </location>
</feature>
<reference evidence="9" key="1">
    <citation type="journal article" date="2022" name="J Environ Chem Eng">
        <title>Biodegradation of petroleum oil using a constructed nonpathogenic and heavy metal-tolerant bacterial consortium isolated from marine sponges.</title>
        <authorList>
            <person name="Dechsakulwatana C."/>
            <person name="Rungsihiranrut A."/>
            <person name="Muangchinda C."/>
            <person name="Ningthoujam R."/>
            <person name="Klankeo P."/>
            <person name="Pinyakong O."/>
        </authorList>
    </citation>
    <scope>NUCLEOTIDE SEQUENCE [LARGE SCALE GENOMIC DNA]</scope>
    <source>
        <strain evidence="9">MO2-4</strain>
    </source>
</reference>
<evidence type="ECO:0000256" key="3">
    <source>
        <dbReference type="ARBA" id="ARBA00023082"/>
    </source>
</evidence>
<dbReference type="InterPro" id="IPR039425">
    <property type="entry name" value="RNA_pol_sigma-70-like"/>
</dbReference>
<dbReference type="RefSeq" id="WP_317518027.1">
    <property type="nucleotide sequence ID" value="NZ_JAPTHD010000015.1"/>
</dbReference>
<dbReference type="InterPro" id="IPR014284">
    <property type="entry name" value="RNA_pol_sigma-70_dom"/>
</dbReference>
<dbReference type="EMBL" id="JAPTHD010000015">
    <property type="protein sequence ID" value="MDV5825657.1"/>
    <property type="molecule type" value="Genomic_DNA"/>
</dbReference>
<dbReference type="InterPro" id="IPR007627">
    <property type="entry name" value="RNA_pol_sigma70_r2"/>
</dbReference>
<dbReference type="InterPro" id="IPR013324">
    <property type="entry name" value="RNA_pol_sigma_r3/r4-like"/>
</dbReference>
<evidence type="ECO:0000313" key="9">
    <source>
        <dbReference type="Proteomes" id="UP001185984"/>
    </source>
</evidence>
<keyword evidence="4" id="KW-0238">DNA-binding</keyword>
<protein>
    <submittedName>
        <fullName evidence="8">Sigma-70 family RNA polymerase sigma factor</fullName>
    </submittedName>
</protein>
<dbReference type="SUPFAM" id="SSF88946">
    <property type="entry name" value="Sigma2 domain of RNA polymerase sigma factors"/>
    <property type="match status" value="1"/>
</dbReference>